<dbReference type="Pfam" id="PF13411">
    <property type="entry name" value="MerR_1"/>
    <property type="match status" value="1"/>
</dbReference>
<protein>
    <submittedName>
        <fullName evidence="3">DNA-binding transcriptional regulator, MerR family</fullName>
    </submittedName>
</protein>
<dbReference type="SUPFAM" id="SSF46955">
    <property type="entry name" value="Putative DNA-binding domain"/>
    <property type="match status" value="1"/>
</dbReference>
<evidence type="ECO:0000256" key="1">
    <source>
        <dbReference type="ARBA" id="ARBA00023125"/>
    </source>
</evidence>
<dbReference type="RefSeq" id="WP_208976822.1">
    <property type="nucleotide sequence ID" value="NZ_FOWE01000011.1"/>
</dbReference>
<dbReference type="EMBL" id="FOWE01000011">
    <property type="protein sequence ID" value="SFO53089.1"/>
    <property type="molecule type" value="Genomic_DNA"/>
</dbReference>
<dbReference type="SMART" id="SM00422">
    <property type="entry name" value="HTH_MERR"/>
    <property type="match status" value="1"/>
</dbReference>
<keyword evidence="1 3" id="KW-0238">DNA-binding</keyword>
<dbReference type="InterPro" id="IPR047057">
    <property type="entry name" value="MerR_fam"/>
</dbReference>
<name>A0A1I5HY93_9ACTN</name>
<proteinExistence type="predicted"/>
<dbReference type="PROSITE" id="PS50937">
    <property type="entry name" value="HTH_MERR_2"/>
    <property type="match status" value="1"/>
</dbReference>
<accession>A0A1I5HY93</accession>
<reference evidence="4" key="1">
    <citation type="submission" date="2016-10" db="EMBL/GenBank/DDBJ databases">
        <authorList>
            <person name="Varghese N."/>
            <person name="Submissions S."/>
        </authorList>
    </citation>
    <scope>NUCLEOTIDE SEQUENCE [LARGE SCALE GENOMIC DNA]</scope>
    <source>
        <strain evidence="4">DSM 43161</strain>
    </source>
</reference>
<evidence type="ECO:0000313" key="3">
    <source>
        <dbReference type="EMBL" id="SFO53089.1"/>
    </source>
</evidence>
<organism evidence="3 4">
    <name type="scientific">Geodermatophilus obscurus</name>
    <dbReference type="NCBI Taxonomy" id="1861"/>
    <lineage>
        <taxon>Bacteria</taxon>
        <taxon>Bacillati</taxon>
        <taxon>Actinomycetota</taxon>
        <taxon>Actinomycetes</taxon>
        <taxon>Geodermatophilales</taxon>
        <taxon>Geodermatophilaceae</taxon>
        <taxon>Geodermatophilus</taxon>
    </lineage>
</organism>
<feature type="domain" description="HTH merR-type" evidence="2">
    <location>
        <begin position="11"/>
        <end position="80"/>
    </location>
</feature>
<dbReference type="Gene3D" id="1.10.1660.10">
    <property type="match status" value="1"/>
</dbReference>
<dbReference type="GO" id="GO:0003677">
    <property type="term" value="F:DNA binding"/>
    <property type="evidence" value="ECO:0007669"/>
    <property type="project" value="UniProtKB-KW"/>
</dbReference>
<dbReference type="PRINTS" id="PR00040">
    <property type="entry name" value="HTHMERR"/>
</dbReference>
<dbReference type="AlphaFoldDB" id="A0A1I5HY93"/>
<keyword evidence="4" id="KW-1185">Reference proteome</keyword>
<dbReference type="CDD" id="cd00592">
    <property type="entry name" value="HTH_MerR-like"/>
    <property type="match status" value="1"/>
</dbReference>
<dbReference type="PANTHER" id="PTHR30204:SF93">
    <property type="entry name" value="HTH MERR-TYPE DOMAIN-CONTAINING PROTEIN"/>
    <property type="match status" value="1"/>
</dbReference>
<evidence type="ECO:0000313" key="4">
    <source>
        <dbReference type="Proteomes" id="UP000183642"/>
    </source>
</evidence>
<dbReference type="InterPro" id="IPR009061">
    <property type="entry name" value="DNA-bd_dom_put_sf"/>
</dbReference>
<dbReference type="Proteomes" id="UP000183642">
    <property type="component" value="Unassembled WGS sequence"/>
</dbReference>
<evidence type="ECO:0000259" key="2">
    <source>
        <dbReference type="PROSITE" id="PS50937"/>
    </source>
</evidence>
<dbReference type="InterPro" id="IPR000551">
    <property type="entry name" value="MerR-type_HTH_dom"/>
</dbReference>
<sequence length="310" mass="32973">MPVVEDAAQVRLTIGEVAARLGVPVRTVRFWTDEGLVDPPARSAGGYRLYDAPAVARLDLVRTLRGLGLGLPAVRELLAARRTVADVAAEHVRAIDAEIRLLRLRRTLLQAVCRAGTTTEEMSIVSDLAALSARERQQVIDEFVDRAFAGLPDDAPGAGLAAPMRALPAELPEDPSPEQVAAWLELARLVADDGFAVRVREMAVAGAGATPEDPDPGLDAGRMQALGRQALADGVVPGSAAAEALVAELLDDGRETTPGRRAALADRLATFTDARVERYWQLLGVLNGWPPSEPAVPAVDWWIVALRAAS</sequence>
<dbReference type="PANTHER" id="PTHR30204">
    <property type="entry name" value="REDOX-CYCLING DRUG-SENSING TRANSCRIPTIONAL ACTIVATOR SOXR"/>
    <property type="match status" value="1"/>
</dbReference>
<dbReference type="GO" id="GO:0003700">
    <property type="term" value="F:DNA-binding transcription factor activity"/>
    <property type="evidence" value="ECO:0007669"/>
    <property type="project" value="InterPro"/>
</dbReference>
<gene>
    <name evidence="3" type="ORF">SAMN05660359_04098</name>
</gene>